<keyword evidence="3" id="KW-0677">Repeat</keyword>
<evidence type="ECO:0000259" key="10">
    <source>
        <dbReference type="PROSITE" id="PS50119"/>
    </source>
</evidence>
<dbReference type="GO" id="GO:0008270">
    <property type="term" value="F:zinc ion binding"/>
    <property type="evidence" value="ECO:0007669"/>
    <property type="project" value="UniProtKB-KW"/>
</dbReference>
<dbReference type="InterPro" id="IPR051979">
    <property type="entry name" value="B-box_zinc_finger"/>
</dbReference>
<dbReference type="GO" id="GO:0005634">
    <property type="term" value="C:nucleus"/>
    <property type="evidence" value="ECO:0007669"/>
    <property type="project" value="UniProtKB-SubCell"/>
</dbReference>
<dbReference type="Pfam" id="PF00643">
    <property type="entry name" value="zf-B_box"/>
    <property type="match status" value="1"/>
</dbReference>
<dbReference type="SMART" id="SM00336">
    <property type="entry name" value="BBOX"/>
    <property type="match status" value="1"/>
</dbReference>
<protein>
    <recommendedName>
        <fullName evidence="10">B box-type domain-containing protein</fullName>
    </recommendedName>
</protein>
<dbReference type="GO" id="GO:0006355">
    <property type="term" value="P:regulation of DNA-templated transcription"/>
    <property type="evidence" value="ECO:0007669"/>
    <property type="project" value="TreeGrafter"/>
</dbReference>
<evidence type="ECO:0000256" key="7">
    <source>
        <dbReference type="ARBA" id="ARBA00023242"/>
    </source>
</evidence>
<reference evidence="11" key="1">
    <citation type="submission" date="2021-01" db="EMBL/GenBank/DDBJ databases">
        <authorList>
            <person name="Corre E."/>
            <person name="Pelletier E."/>
            <person name="Niang G."/>
            <person name="Scheremetjew M."/>
            <person name="Finn R."/>
            <person name="Kale V."/>
            <person name="Holt S."/>
            <person name="Cochrane G."/>
            <person name="Meng A."/>
            <person name="Brown T."/>
            <person name="Cohen L."/>
        </authorList>
    </citation>
    <scope>NUCLEOTIDE SEQUENCE</scope>
    <source>
        <strain evidence="11">Clade-D-RCC2572</strain>
    </source>
</reference>
<dbReference type="AlphaFoldDB" id="A0A7S0PI46"/>
<feature type="compositionally biased region" description="Basic residues" evidence="9">
    <location>
        <begin position="150"/>
        <end position="159"/>
    </location>
</feature>
<proteinExistence type="predicted"/>
<feature type="region of interest" description="Disordered" evidence="9">
    <location>
        <begin position="121"/>
        <end position="167"/>
    </location>
</feature>
<keyword evidence="4" id="KW-0862">Zinc</keyword>
<evidence type="ECO:0000256" key="2">
    <source>
        <dbReference type="ARBA" id="ARBA00022723"/>
    </source>
</evidence>
<name>A0A7S0PI46_9CHLO</name>
<sequence>MSAHAVCSTCVEAPAVVVRVDNATSTTSCACRACDARASQKRGRQTTSRVALRPPSSSANDQLACDVCQMNPAYVICHEDRAFLCRGCDVSIHDANPQAKSHQRFLFGNTRVDLEAMGAGEEVGRRMSPSDSAAEHARVPDYEEEETKRPTKRQNNRKQKAIEDGAVPSMNEVAPGVFENFMTGLLGEEEGKKVLSKSSADESDFWGDIFSENWAAMESGMLSDDYTVPDFDQQVPNAMF</sequence>
<dbReference type="GO" id="GO:0009640">
    <property type="term" value="P:photomorphogenesis"/>
    <property type="evidence" value="ECO:0007669"/>
    <property type="project" value="TreeGrafter"/>
</dbReference>
<dbReference type="PROSITE" id="PS50119">
    <property type="entry name" value="ZF_BBOX"/>
    <property type="match status" value="1"/>
</dbReference>
<evidence type="ECO:0000256" key="5">
    <source>
        <dbReference type="ARBA" id="ARBA00023015"/>
    </source>
</evidence>
<comment type="subcellular location">
    <subcellularLocation>
        <location evidence="1">Nucleus</location>
    </subcellularLocation>
</comment>
<evidence type="ECO:0000256" key="8">
    <source>
        <dbReference type="PROSITE-ProRule" id="PRU00024"/>
    </source>
</evidence>
<gene>
    <name evidence="11" type="ORF">OMED0929_LOCUS298</name>
</gene>
<dbReference type="InterPro" id="IPR000315">
    <property type="entry name" value="Znf_B-box"/>
</dbReference>
<accession>A0A7S0PI46</accession>
<keyword evidence="8" id="KW-0863">Zinc-finger</keyword>
<evidence type="ECO:0000256" key="9">
    <source>
        <dbReference type="SAM" id="MobiDB-lite"/>
    </source>
</evidence>
<dbReference type="InterPro" id="IPR049808">
    <property type="entry name" value="CONSTANS-like_Bbox1"/>
</dbReference>
<dbReference type="PANTHER" id="PTHR31832:SF63">
    <property type="entry name" value="B-BOX ZINC FINGER PROTEIN 23"/>
    <property type="match status" value="1"/>
</dbReference>
<keyword evidence="5" id="KW-0805">Transcription regulation</keyword>
<feature type="compositionally biased region" description="Basic and acidic residues" evidence="9">
    <location>
        <begin position="133"/>
        <end position="149"/>
    </location>
</feature>
<dbReference type="EMBL" id="HBEW01000345">
    <property type="protein sequence ID" value="CAD8575665.1"/>
    <property type="molecule type" value="Transcribed_RNA"/>
</dbReference>
<dbReference type="PANTHER" id="PTHR31832">
    <property type="entry name" value="B-BOX ZINC FINGER PROTEIN 22"/>
    <property type="match status" value="1"/>
</dbReference>
<keyword evidence="7" id="KW-0539">Nucleus</keyword>
<organism evidence="11">
    <name type="scientific">Ostreococcus mediterraneus</name>
    <dbReference type="NCBI Taxonomy" id="1486918"/>
    <lineage>
        <taxon>Eukaryota</taxon>
        <taxon>Viridiplantae</taxon>
        <taxon>Chlorophyta</taxon>
        <taxon>Mamiellophyceae</taxon>
        <taxon>Mamiellales</taxon>
        <taxon>Bathycoccaceae</taxon>
        <taxon>Ostreococcus</taxon>
    </lineage>
</organism>
<dbReference type="CDD" id="cd19821">
    <property type="entry name" value="Bbox1_BBX-like"/>
    <property type="match status" value="1"/>
</dbReference>
<keyword evidence="2" id="KW-0479">Metal-binding</keyword>
<evidence type="ECO:0000256" key="3">
    <source>
        <dbReference type="ARBA" id="ARBA00022737"/>
    </source>
</evidence>
<evidence type="ECO:0000256" key="4">
    <source>
        <dbReference type="ARBA" id="ARBA00022833"/>
    </source>
</evidence>
<evidence type="ECO:0000313" key="11">
    <source>
        <dbReference type="EMBL" id="CAD8575665.1"/>
    </source>
</evidence>
<keyword evidence="6" id="KW-0804">Transcription</keyword>
<feature type="domain" description="B box-type" evidence="10">
    <location>
        <begin position="60"/>
        <end position="107"/>
    </location>
</feature>
<evidence type="ECO:0000256" key="1">
    <source>
        <dbReference type="ARBA" id="ARBA00004123"/>
    </source>
</evidence>
<evidence type="ECO:0000256" key="6">
    <source>
        <dbReference type="ARBA" id="ARBA00023163"/>
    </source>
</evidence>